<sequence>MLTSGYESIAPAANAFAIAGAVGGMDKRVWIVQAQGIPSIITGPIMAIISDLYGRRWIIIGAFLLASVASILGMTSTSMTQIIVAQTLAGCAGGISGTMFAVPSEVMPSRYRAHVQTGMSWFSGLSSIPALIGMGAAIKADPISGWKWVFRTQLITNGIICVGFLLLYHPPPRTQTVISFTKRMATLDWIGYFLLFAGLVPLLMGFAWASDSNYGWKDAHSYGPVIAGFIGFAACLLYEWKGRDDGFIHHELFRHGWNFPIAVFVIAVEGSLFYLLNNIWPTQVFTLYSHDAIIASLYLLPFFMTIVVISPFLSIYATKYKDVKWPIVAGFVFFLSAIIGYGTTTATSNKAAIAYNALAGIGFSSPLILIISLVQLSTPPLYIGITSALVISARTLGGTVGLAIAEVIYAAKTNSQVPEAIAAAAIPLGFSPANLTPLIVAILSGNGFDKIPGVTGQIIGAASDAAHAVQAKGFRTVWLSFIPAVVIAAGITCLFKNPKERMNWSVDAPLKVHDEDQAKVEEGIEHGEIDTKEQIHMIEDAGKR</sequence>
<keyword evidence="3 6" id="KW-0812">Transmembrane</keyword>
<feature type="transmembrane region" description="Helical" evidence="6">
    <location>
        <begin position="30"/>
        <end position="50"/>
    </location>
</feature>
<dbReference type="GO" id="GO:0005886">
    <property type="term" value="C:plasma membrane"/>
    <property type="evidence" value="ECO:0007669"/>
    <property type="project" value="TreeGrafter"/>
</dbReference>
<dbReference type="Pfam" id="PF06609">
    <property type="entry name" value="TRI12"/>
    <property type="match status" value="1"/>
</dbReference>
<dbReference type="CDD" id="cd06179">
    <property type="entry name" value="MFS_TRI12_like"/>
    <property type="match status" value="1"/>
</dbReference>
<feature type="transmembrane region" description="Helical" evidence="6">
    <location>
        <begin position="82"/>
        <end position="106"/>
    </location>
</feature>
<feature type="transmembrane region" description="Helical" evidence="6">
    <location>
        <begin position="323"/>
        <end position="341"/>
    </location>
</feature>
<comment type="caution">
    <text evidence="7">The sequence shown here is derived from an EMBL/GenBank/DDBJ whole genome shotgun (WGS) entry which is preliminary data.</text>
</comment>
<feature type="transmembrane region" description="Helical" evidence="6">
    <location>
        <begin position="189"/>
        <end position="209"/>
    </location>
</feature>
<dbReference type="SUPFAM" id="SSF103473">
    <property type="entry name" value="MFS general substrate transporter"/>
    <property type="match status" value="1"/>
</dbReference>
<name>A0A8H3YCJ0_9TREE</name>
<feature type="transmembrane region" description="Helical" evidence="6">
    <location>
        <begin position="259"/>
        <end position="280"/>
    </location>
</feature>
<accession>A0A8H3YCJ0</accession>
<dbReference type="EMBL" id="BLZA01000007">
    <property type="protein sequence ID" value="GHJ84370.1"/>
    <property type="molecule type" value="Genomic_DNA"/>
</dbReference>
<feature type="transmembrane region" description="Helical" evidence="6">
    <location>
        <begin position="292"/>
        <end position="316"/>
    </location>
</feature>
<comment type="subcellular location">
    <subcellularLocation>
        <location evidence="1">Membrane</location>
        <topology evidence="1">Multi-pass membrane protein</topology>
    </subcellularLocation>
</comment>
<feature type="transmembrane region" description="Helical" evidence="6">
    <location>
        <begin position="221"/>
        <end position="238"/>
    </location>
</feature>
<feature type="transmembrane region" description="Helical" evidence="6">
    <location>
        <begin position="57"/>
        <end position="76"/>
    </location>
</feature>
<dbReference type="OrthoDB" id="2587356at2759"/>
<keyword evidence="5 6" id="KW-0472">Membrane</keyword>
<feature type="transmembrane region" description="Helical" evidence="6">
    <location>
        <begin position="353"/>
        <end position="374"/>
    </location>
</feature>
<feature type="transmembrane region" description="Helical" evidence="6">
    <location>
        <begin position="477"/>
        <end position="495"/>
    </location>
</feature>
<dbReference type="AlphaFoldDB" id="A0A8H3YCJ0"/>
<evidence type="ECO:0000313" key="7">
    <source>
        <dbReference type="EMBL" id="GHJ84370.1"/>
    </source>
</evidence>
<dbReference type="Proteomes" id="UP000620104">
    <property type="component" value="Unassembled WGS sequence"/>
</dbReference>
<dbReference type="InterPro" id="IPR053791">
    <property type="entry name" value="MFS_Tri12-like"/>
</dbReference>
<evidence type="ECO:0000256" key="5">
    <source>
        <dbReference type="ARBA" id="ARBA00023136"/>
    </source>
</evidence>
<evidence type="ECO:0008006" key="9">
    <source>
        <dbReference type="Google" id="ProtNLM"/>
    </source>
</evidence>
<dbReference type="PROSITE" id="PS00216">
    <property type="entry name" value="SUGAR_TRANSPORT_1"/>
    <property type="match status" value="1"/>
</dbReference>
<evidence type="ECO:0000256" key="4">
    <source>
        <dbReference type="ARBA" id="ARBA00022989"/>
    </source>
</evidence>
<evidence type="ECO:0000313" key="8">
    <source>
        <dbReference type="Proteomes" id="UP000620104"/>
    </source>
</evidence>
<feature type="transmembrane region" description="Helical" evidence="6">
    <location>
        <begin position="118"/>
        <end position="138"/>
    </location>
</feature>
<evidence type="ECO:0000256" key="6">
    <source>
        <dbReference type="SAM" id="Phobius"/>
    </source>
</evidence>
<evidence type="ECO:0000256" key="1">
    <source>
        <dbReference type="ARBA" id="ARBA00004141"/>
    </source>
</evidence>
<keyword evidence="2" id="KW-0813">Transport</keyword>
<organism evidence="7 8">
    <name type="scientific">Naganishia liquefaciens</name>
    <dbReference type="NCBI Taxonomy" id="104408"/>
    <lineage>
        <taxon>Eukaryota</taxon>
        <taxon>Fungi</taxon>
        <taxon>Dikarya</taxon>
        <taxon>Basidiomycota</taxon>
        <taxon>Agaricomycotina</taxon>
        <taxon>Tremellomycetes</taxon>
        <taxon>Filobasidiales</taxon>
        <taxon>Filobasidiaceae</taxon>
        <taxon>Naganishia</taxon>
    </lineage>
</organism>
<keyword evidence="4 6" id="KW-1133">Transmembrane helix</keyword>
<protein>
    <recommendedName>
        <fullName evidence="9">Major facilitator superfamily (MFS) profile domain-containing protein</fullName>
    </recommendedName>
</protein>
<dbReference type="InterPro" id="IPR005829">
    <property type="entry name" value="Sugar_transporter_CS"/>
</dbReference>
<reference evidence="7" key="1">
    <citation type="submission" date="2020-07" db="EMBL/GenBank/DDBJ databases">
        <title>Draft Genome Sequence of a Deep-Sea Yeast, Naganishia (Cryptococcus) liquefaciens strain N6.</title>
        <authorList>
            <person name="Han Y.W."/>
            <person name="Kajitani R."/>
            <person name="Morimoto H."/>
            <person name="Parhat M."/>
            <person name="Tsubouchi H."/>
            <person name="Bakenova O."/>
            <person name="Ogata M."/>
            <person name="Argunhan B."/>
            <person name="Aoki R."/>
            <person name="Kajiwara S."/>
            <person name="Itoh T."/>
            <person name="Iwasaki H."/>
        </authorList>
    </citation>
    <scope>NUCLEOTIDE SEQUENCE</scope>
    <source>
        <strain evidence="7">N6</strain>
    </source>
</reference>
<feature type="transmembrane region" description="Helical" evidence="6">
    <location>
        <begin position="381"/>
        <end position="405"/>
    </location>
</feature>
<dbReference type="PANTHER" id="PTHR23501:SF195">
    <property type="entry name" value="PEP5"/>
    <property type="match status" value="1"/>
</dbReference>
<dbReference type="PANTHER" id="PTHR23501">
    <property type="entry name" value="MAJOR FACILITATOR SUPERFAMILY"/>
    <property type="match status" value="1"/>
</dbReference>
<feature type="transmembrane region" description="Helical" evidence="6">
    <location>
        <begin position="150"/>
        <end position="168"/>
    </location>
</feature>
<evidence type="ECO:0000256" key="2">
    <source>
        <dbReference type="ARBA" id="ARBA00022448"/>
    </source>
</evidence>
<dbReference type="GO" id="GO:0022857">
    <property type="term" value="F:transmembrane transporter activity"/>
    <property type="evidence" value="ECO:0007669"/>
    <property type="project" value="InterPro"/>
</dbReference>
<dbReference type="InterPro" id="IPR036259">
    <property type="entry name" value="MFS_trans_sf"/>
</dbReference>
<dbReference type="InterPro" id="IPR010573">
    <property type="entry name" value="MFS_Str1/Tri12-like"/>
</dbReference>
<evidence type="ECO:0000256" key="3">
    <source>
        <dbReference type="ARBA" id="ARBA00022692"/>
    </source>
</evidence>
<dbReference type="Gene3D" id="1.20.1250.20">
    <property type="entry name" value="MFS general substrate transporter like domains"/>
    <property type="match status" value="1"/>
</dbReference>
<keyword evidence="8" id="KW-1185">Reference proteome</keyword>
<gene>
    <name evidence="7" type="ORF">NliqN6_0772</name>
</gene>
<proteinExistence type="predicted"/>